<reference evidence="1" key="1">
    <citation type="submission" date="2014-11" db="EMBL/GenBank/DDBJ databases">
        <authorList>
            <person name="Amaro Gonzalez C."/>
        </authorList>
    </citation>
    <scope>NUCLEOTIDE SEQUENCE</scope>
</reference>
<dbReference type="AlphaFoldDB" id="A0A0E9QHR3"/>
<reference evidence="1" key="2">
    <citation type="journal article" date="2015" name="Fish Shellfish Immunol.">
        <title>Early steps in the European eel (Anguilla anguilla)-Vibrio vulnificus interaction in the gills: Role of the RtxA13 toxin.</title>
        <authorList>
            <person name="Callol A."/>
            <person name="Pajuelo D."/>
            <person name="Ebbesson L."/>
            <person name="Teles M."/>
            <person name="MacKenzie S."/>
            <person name="Amaro C."/>
        </authorList>
    </citation>
    <scope>NUCLEOTIDE SEQUENCE</scope>
</reference>
<sequence length="38" mass="4619">MPMHCVFKSSLFFKLVFIYNENICFFFVFPKECHPVDI</sequence>
<dbReference type="EMBL" id="GBXM01092702">
    <property type="protein sequence ID" value="JAH15875.1"/>
    <property type="molecule type" value="Transcribed_RNA"/>
</dbReference>
<name>A0A0E9QHR3_ANGAN</name>
<accession>A0A0E9QHR3</accession>
<protein>
    <submittedName>
        <fullName evidence="1">Uncharacterized protein</fullName>
    </submittedName>
</protein>
<evidence type="ECO:0000313" key="1">
    <source>
        <dbReference type="EMBL" id="JAH15875.1"/>
    </source>
</evidence>
<organism evidence="1">
    <name type="scientific">Anguilla anguilla</name>
    <name type="common">European freshwater eel</name>
    <name type="synonym">Muraena anguilla</name>
    <dbReference type="NCBI Taxonomy" id="7936"/>
    <lineage>
        <taxon>Eukaryota</taxon>
        <taxon>Metazoa</taxon>
        <taxon>Chordata</taxon>
        <taxon>Craniata</taxon>
        <taxon>Vertebrata</taxon>
        <taxon>Euteleostomi</taxon>
        <taxon>Actinopterygii</taxon>
        <taxon>Neopterygii</taxon>
        <taxon>Teleostei</taxon>
        <taxon>Anguilliformes</taxon>
        <taxon>Anguillidae</taxon>
        <taxon>Anguilla</taxon>
    </lineage>
</organism>
<proteinExistence type="predicted"/>